<name>A0A383F371_9ZZZZ</name>
<dbReference type="InterPro" id="IPR036249">
    <property type="entry name" value="Thioredoxin-like_sf"/>
</dbReference>
<feature type="domain" description="DSBA-like thioredoxin" evidence="1">
    <location>
        <begin position="2"/>
        <end position="202"/>
    </location>
</feature>
<evidence type="ECO:0000259" key="1">
    <source>
        <dbReference type="Pfam" id="PF01323"/>
    </source>
</evidence>
<dbReference type="EMBL" id="UINC01230729">
    <property type="protein sequence ID" value="SVE62980.1"/>
    <property type="molecule type" value="Genomic_DNA"/>
</dbReference>
<feature type="non-terminal residue" evidence="2">
    <location>
        <position position="1"/>
    </location>
</feature>
<proteinExistence type="predicted"/>
<dbReference type="Pfam" id="PF01323">
    <property type="entry name" value="DSBA"/>
    <property type="match status" value="1"/>
</dbReference>
<dbReference type="PANTHER" id="PTHR13887:SF41">
    <property type="entry name" value="THIOREDOXIN SUPERFAMILY PROTEIN"/>
    <property type="match status" value="1"/>
</dbReference>
<dbReference type="AlphaFoldDB" id="A0A383F371"/>
<sequence>VQIEIFSDVICPWCFIGKKRLDSALVGELSEDVVLRWRPYMLYPNLPVEGVNRQEFLTRRYGNTADPGRIPERIRFEAEGEGIELRFDLIGRTPNTMLAHRLLEFAHGFGRQHELAERLFQAYFCEGKDVGDIDELVKQAAEIRLPVAEAESYLHGEDGLAEVTSQLRRAPELGVSGVPGYYLADAFLLPGAQTSETMAQIIDRVRSRIANRH</sequence>
<dbReference type="Gene3D" id="3.40.30.10">
    <property type="entry name" value="Glutaredoxin"/>
    <property type="match status" value="1"/>
</dbReference>
<dbReference type="GO" id="GO:0016491">
    <property type="term" value="F:oxidoreductase activity"/>
    <property type="evidence" value="ECO:0007669"/>
    <property type="project" value="InterPro"/>
</dbReference>
<protein>
    <recommendedName>
        <fullName evidence="1">DSBA-like thioredoxin domain-containing protein</fullName>
    </recommendedName>
</protein>
<accession>A0A383F371</accession>
<reference evidence="2" key="1">
    <citation type="submission" date="2018-05" db="EMBL/GenBank/DDBJ databases">
        <authorList>
            <person name="Lanie J.A."/>
            <person name="Ng W.-L."/>
            <person name="Kazmierczak K.M."/>
            <person name="Andrzejewski T.M."/>
            <person name="Davidsen T.M."/>
            <person name="Wayne K.J."/>
            <person name="Tettelin H."/>
            <person name="Glass J.I."/>
            <person name="Rusch D."/>
            <person name="Podicherti R."/>
            <person name="Tsui H.-C.T."/>
            <person name="Winkler M.E."/>
        </authorList>
    </citation>
    <scope>NUCLEOTIDE SEQUENCE</scope>
</reference>
<evidence type="ECO:0000313" key="2">
    <source>
        <dbReference type="EMBL" id="SVE62980.1"/>
    </source>
</evidence>
<organism evidence="2">
    <name type="scientific">marine metagenome</name>
    <dbReference type="NCBI Taxonomy" id="408172"/>
    <lineage>
        <taxon>unclassified sequences</taxon>
        <taxon>metagenomes</taxon>
        <taxon>ecological metagenomes</taxon>
    </lineage>
</organism>
<dbReference type="SUPFAM" id="SSF52833">
    <property type="entry name" value="Thioredoxin-like"/>
    <property type="match status" value="1"/>
</dbReference>
<gene>
    <name evidence="2" type="ORF">METZ01_LOCUS515834</name>
</gene>
<dbReference type="PANTHER" id="PTHR13887">
    <property type="entry name" value="GLUTATHIONE S-TRANSFERASE KAPPA"/>
    <property type="match status" value="1"/>
</dbReference>
<dbReference type="InterPro" id="IPR001853">
    <property type="entry name" value="DSBA-like_thioredoxin_dom"/>
</dbReference>
<dbReference type="CDD" id="cd03024">
    <property type="entry name" value="DsbA_FrnE"/>
    <property type="match status" value="1"/>
</dbReference>